<proteinExistence type="predicted"/>
<gene>
    <name evidence="2" type="ORF">CRH09_39735</name>
</gene>
<dbReference type="KEGG" id="ntp:CRH09_39735"/>
<dbReference type="Proteomes" id="UP000221961">
    <property type="component" value="Plasmid p_NC_YFY_NT001"/>
</dbReference>
<geneLocation type="plasmid" evidence="3">
    <name>p_nc_yfy_nt001</name>
</geneLocation>
<feature type="region of interest" description="Disordered" evidence="1">
    <location>
        <begin position="1"/>
        <end position="20"/>
    </location>
</feature>
<dbReference type="AlphaFoldDB" id="A0A291RYW2"/>
<dbReference type="GeneID" id="88363380"/>
<dbReference type="RefSeq" id="WP_098699302.1">
    <property type="nucleotide sequence ID" value="NZ_CP023779.1"/>
</dbReference>
<evidence type="ECO:0000313" key="3">
    <source>
        <dbReference type="Proteomes" id="UP000221961"/>
    </source>
</evidence>
<organism evidence="2 3">
    <name type="scientific">Nocardia terpenica</name>
    <dbReference type="NCBI Taxonomy" id="455432"/>
    <lineage>
        <taxon>Bacteria</taxon>
        <taxon>Bacillati</taxon>
        <taxon>Actinomycetota</taxon>
        <taxon>Actinomycetes</taxon>
        <taxon>Mycobacteriales</taxon>
        <taxon>Nocardiaceae</taxon>
        <taxon>Nocardia</taxon>
    </lineage>
</organism>
<sequence length="196" mass="21461">MTTTENTQADAAAAAEQDAEGHRYEDHGKIYFYFDEGRWHLDSTSVDGYPLDGLEGLDCTFGGCPNHCETCKTQAATAEREQAETTPLPTGRDVLDMLADWFGYTLIKAEDQLAAAAEPDALLAEFRSYLRKAEQRAAEYYADPDNEKDAAATGLYVDDRAELYAQAAGVAERLDTLARAGHLPQAWAIQRGTNTA</sequence>
<dbReference type="EMBL" id="CP023779">
    <property type="protein sequence ID" value="ATL72507.1"/>
    <property type="molecule type" value="Genomic_DNA"/>
</dbReference>
<evidence type="ECO:0000313" key="2">
    <source>
        <dbReference type="EMBL" id="ATL72507.1"/>
    </source>
</evidence>
<name>A0A291RYW2_9NOCA</name>
<accession>A0A291RYW2</accession>
<reference evidence="2 3" key="1">
    <citation type="submission" date="2017-10" db="EMBL/GenBank/DDBJ databases">
        <title>Comparative genomics between pathogenic Norcardia.</title>
        <authorList>
            <person name="Zeng L."/>
        </authorList>
    </citation>
    <scope>NUCLEOTIDE SEQUENCE [LARGE SCALE GENOMIC DNA]</scope>
    <source>
        <strain evidence="2 3">NC_YFY_NT001</strain>
        <plasmid evidence="3">Plasmid p_nc_yfy_nt001</plasmid>
    </source>
</reference>
<evidence type="ECO:0000256" key="1">
    <source>
        <dbReference type="SAM" id="MobiDB-lite"/>
    </source>
</evidence>
<protein>
    <submittedName>
        <fullName evidence="2">Uncharacterized protein</fullName>
    </submittedName>
</protein>
<keyword evidence="2" id="KW-0614">Plasmid</keyword>